<evidence type="ECO:0000256" key="3">
    <source>
        <dbReference type="ARBA" id="ARBA00022679"/>
    </source>
</evidence>
<dbReference type="RefSeq" id="WP_184338273.1">
    <property type="nucleotide sequence ID" value="NZ_JACHIG010000001.1"/>
</dbReference>
<dbReference type="GO" id="GO:0003886">
    <property type="term" value="F:DNA (cytosine-5-)-methyltransferase activity"/>
    <property type="evidence" value="ECO:0007669"/>
    <property type="project" value="UniProtKB-EC"/>
</dbReference>
<gene>
    <name evidence="9" type="ORF">HNQ65_000898</name>
</gene>
<protein>
    <recommendedName>
        <fullName evidence="1">DNA (cytosine-5-)-methyltransferase</fullName>
        <ecNumber evidence="1">2.1.1.37</ecNumber>
    </recommendedName>
</protein>
<dbReference type="GO" id="GO:0009307">
    <property type="term" value="P:DNA restriction-modification system"/>
    <property type="evidence" value="ECO:0007669"/>
    <property type="project" value="UniProtKB-KW"/>
</dbReference>
<evidence type="ECO:0000313" key="10">
    <source>
        <dbReference type="Proteomes" id="UP000590740"/>
    </source>
</evidence>
<evidence type="ECO:0000313" key="9">
    <source>
        <dbReference type="EMBL" id="MBB5031344.1"/>
    </source>
</evidence>
<dbReference type="PANTHER" id="PTHR46098:SF1">
    <property type="entry name" value="TRNA (CYTOSINE(38)-C(5))-METHYLTRANSFERASE"/>
    <property type="match status" value="1"/>
</dbReference>
<feature type="active site" evidence="7">
    <location>
        <position position="76"/>
    </location>
</feature>
<dbReference type="Pfam" id="PF00145">
    <property type="entry name" value="DNA_methylase"/>
    <property type="match status" value="1"/>
</dbReference>
<evidence type="ECO:0000256" key="4">
    <source>
        <dbReference type="ARBA" id="ARBA00022691"/>
    </source>
</evidence>
<dbReference type="NCBIfam" id="TIGR00675">
    <property type="entry name" value="dcm"/>
    <property type="match status" value="1"/>
</dbReference>
<keyword evidence="10" id="KW-1185">Reference proteome</keyword>
<proteinExistence type="inferred from homology"/>
<organism evidence="9 10">
    <name type="scientific">Prosthecobacter vanneervenii</name>
    <dbReference type="NCBI Taxonomy" id="48466"/>
    <lineage>
        <taxon>Bacteria</taxon>
        <taxon>Pseudomonadati</taxon>
        <taxon>Verrucomicrobiota</taxon>
        <taxon>Verrucomicrobiia</taxon>
        <taxon>Verrucomicrobiales</taxon>
        <taxon>Verrucomicrobiaceae</taxon>
        <taxon>Prosthecobacter</taxon>
    </lineage>
</organism>
<evidence type="ECO:0000256" key="2">
    <source>
        <dbReference type="ARBA" id="ARBA00022603"/>
    </source>
</evidence>
<keyword evidence="5" id="KW-0680">Restriction system</keyword>
<keyword evidence="2 7" id="KW-0489">Methyltransferase</keyword>
<comment type="catalytic activity">
    <reaction evidence="6">
        <text>a 2'-deoxycytidine in DNA + S-adenosyl-L-methionine = a 5-methyl-2'-deoxycytidine in DNA + S-adenosyl-L-homocysteine + H(+)</text>
        <dbReference type="Rhea" id="RHEA:13681"/>
        <dbReference type="Rhea" id="RHEA-COMP:11369"/>
        <dbReference type="Rhea" id="RHEA-COMP:11370"/>
        <dbReference type="ChEBI" id="CHEBI:15378"/>
        <dbReference type="ChEBI" id="CHEBI:57856"/>
        <dbReference type="ChEBI" id="CHEBI:59789"/>
        <dbReference type="ChEBI" id="CHEBI:85452"/>
        <dbReference type="ChEBI" id="CHEBI:85454"/>
        <dbReference type="EC" id="2.1.1.37"/>
    </reaction>
</comment>
<dbReference type="PROSITE" id="PS51679">
    <property type="entry name" value="SAM_MT_C5"/>
    <property type="match status" value="1"/>
</dbReference>
<dbReference type="PANTHER" id="PTHR46098">
    <property type="entry name" value="TRNA (CYTOSINE(38)-C(5))-METHYLTRANSFERASE"/>
    <property type="match status" value="1"/>
</dbReference>
<comment type="similarity">
    <text evidence="7 8">Belongs to the class I-like SAM-binding methyltransferase superfamily. C5-methyltransferase family.</text>
</comment>
<dbReference type="AlphaFoldDB" id="A0A7W7Y848"/>
<evidence type="ECO:0000256" key="7">
    <source>
        <dbReference type="PROSITE-ProRule" id="PRU01016"/>
    </source>
</evidence>
<dbReference type="EMBL" id="JACHIG010000001">
    <property type="protein sequence ID" value="MBB5031344.1"/>
    <property type="molecule type" value="Genomic_DNA"/>
</dbReference>
<reference evidence="9 10" key="1">
    <citation type="submission" date="2020-08" db="EMBL/GenBank/DDBJ databases">
        <title>Genomic Encyclopedia of Type Strains, Phase IV (KMG-IV): sequencing the most valuable type-strain genomes for metagenomic binning, comparative biology and taxonomic classification.</title>
        <authorList>
            <person name="Goeker M."/>
        </authorList>
    </citation>
    <scope>NUCLEOTIDE SEQUENCE [LARGE SCALE GENOMIC DNA]</scope>
    <source>
        <strain evidence="9 10">DSM 12252</strain>
    </source>
</reference>
<accession>A0A7W7Y848</accession>
<keyword evidence="4 7" id="KW-0949">S-adenosyl-L-methionine</keyword>
<sequence length="394" mass="43616">MPKRVAEFFAGIGLMRMGLDREGWTTVWANDLDEKKQEMYEHNFSNKDCEFVLEDVHKIDSKDIPDIELATASFPCNDLSLAGARHGLAGSNSSAFWGFIASIKGMGKRRPPLVLLENVAGFLTSNNGNDFRDALLALNDLGYAVDAFILDAVRFVPQSRVRLFVVGSKAKATRVQEASLALLQSDVRPPALADFIFMNPDIGWSVRSLPSLPPANNHLADIIEDVPLNSELWWSKERCEYLLNQMSDKHLAEAKRMIAGSKLSYGTVFRRVRNGRSMGELRTDGIAGCLRTPRGGSGRQILFCAGKGQYRVRLLTPLECARLMGANGYKINVPLNQALFGFGDAVCVPAVQWIASNYLNPLLDEMMHTPMPLPSARKQVHYTAAGRRITKSKA</sequence>
<dbReference type="InterPro" id="IPR001525">
    <property type="entry name" value="C5_MeTfrase"/>
</dbReference>
<dbReference type="EC" id="2.1.1.37" evidence="1"/>
<evidence type="ECO:0000256" key="1">
    <source>
        <dbReference type="ARBA" id="ARBA00011975"/>
    </source>
</evidence>
<dbReference type="InterPro" id="IPR050750">
    <property type="entry name" value="C5-MTase"/>
</dbReference>
<dbReference type="Proteomes" id="UP000590740">
    <property type="component" value="Unassembled WGS sequence"/>
</dbReference>
<dbReference type="PRINTS" id="PR00105">
    <property type="entry name" value="C5METTRFRASE"/>
</dbReference>
<evidence type="ECO:0000256" key="8">
    <source>
        <dbReference type="RuleBase" id="RU000416"/>
    </source>
</evidence>
<evidence type="ECO:0000256" key="5">
    <source>
        <dbReference type="ARBA" id="ARBA00022747"/>
    </source>
</evidence>
<dbReference type="GO" id="GO:0032259">
    <property type="term" value="P:methylation"/>
    <property type="evidence" value="ECO:0007669"/>
    <property type="project" value="UniProtKB-KW"/>
</dbReference>
<dbReference type="InterPro" id="IPR029063">
    <property type="entry name" value="SAM-dependent_MTases_sf"/>
</dbReference>
<keyword evidence="3 7" id="KW-0808">Transferase</keyword>
<name>A0A7W7Y848_9BACT</name>
<comment type="caution">
    <text evidence="9">The sequence shown here is derived from an EMBL/GenBank/DDBJ whole genome shotgun (WGS) entry which is preliminary data.</text>
</comment>
<dbReference type="Gene3D" id="3.40.50.150">
    <property type="entry name" value="Vaccinia Virus protein VP39"/>
    <property type="match status" value="1"/>
</dbReference>
<evidence type="ECO:0000256" key="6">
    <source>
        <dbReference type="ARBA" id="ARBA00047422"/>
    </source>
</evidence>
<dbReference type="SUPFAM" id="SSF53335">
    <property type="entry name" value="S-adenosyl-L-methionine-dependent methyltransferases"/>
    <property type="match status" value="1"/>
</dbReference>